<feature type="compositionally biased region" description="Basic and acidic residues" evidence="1">
    <location>
        <begin position="783"/>
        <end position="793"/>
    </location>
</feature>
<dbReference type="InterPro" id="IPR024527">
    <property type="entry name" value="Eisosome1"/>
</dbReference>
<feature type="compositionally biased region" description="Polar residues" evidence="1">
    <location>
        <begin position="757"/>
        <end position="766"/>
    </location>
</feature>
<dbReference type="Pfam" id="PF12757">
    <property type="entry name" value="Eisosome1"/>
    <property type="match status" value="1"/>
</dbReference>
<protein>
    <recommendedName>
        <fullName evidence="4">Eisosome protein 1</fullName>
    </recommendedName>
</protein>
<sequence length="837" mass="91138">MVSTSLTTHGVVPRPIAPNNTGRLRYANAEDLPSYPSAGLTEGSAAASAAATLGWANRKPTEVWKPNSNITSTSASTAALLAAGNKTSPLGRENQPVSTAGSQAAVAASSAQRQQKPPSSPPSVWVSSAANLAFNANKPPPPAITVSNAAVTTPEPTSLARQNSLRAAKGAMSGLRPRAKSTPQPLVQETYPDQANAASNALSAATMAHRPTLSETGGAVPYTTMDRKMFTSNPPVRLEVEEKQRADVLHASAVAMAKRMYNQQQRRMDDSTKTHARSSSFPRHDPSRPLDADEEPPVVYNNLQEAAYRLAQERLAKLQEEHQRNRDMSDYYGTPGAPNRSKFGTIRGKLTRKRSSSDGDLLEDQRRSQHIRKQMSMLNSKLSEVDEEKRAKDRQALLATAQRNVRAQLHDMDEKVLAEKGGIPPKSMGDWERKALVAAQTRFDENNASYHSQKIDIGGGKFMDKSEVDAIAAKKVQPLLDEINERAEREKERLEEERLEEERRREEAEKNRLREKEIQDIHKKLKDQQKEDEKARKAELKEVDKRRKEEIKAIKAEHKQAAKEGKLKDKEVIVPAPTIDTGEIVTEVATQPSPEAEAEDQKHTSGHQRRALSISFPRRKQKPAKETSSPEKSPKPDGESHGKVRTWLLSRLPRPRAKSSSAAEGPVPAGNDSNAAKKGFIGGAALARLAYQNASTPSVAGSRQQTFNRPSTSGADNLRTSSSMHEVAMAGRPEPHDEVGESSGLNPPKAPVRPVTPTRTVSQVSVPVSDASERTVSSLSSSDDGHTVDRFVEARSQLGSPLTPPRALGGRLGVPVPGSNGRSSPLGRESRFSENLE</sequence>
<keyword evidence="3" id="KW-1185">Reference proteome</keyword>
<evidence type="ECO:0000313" key="3">
    <source>
        <dbReference type="Proteomes" id="UP001172159"/>
    </source>
</evidence>
<feature type="region of interest" description="Disordered" evidence="1">
    <location>
        <begin position="86"/>
        <end position="124"/>
    </location>
</feature>
<feature type="region of interest" description="Disordered" evidence="1">
    <location>
        <begin position="1"/>
        <end position="22"/>
    </location>
</feature>
<dbReference type="EMBL" id="JAUKTV010000004">
    <property type="protein sequence ID" value="KAK0739253.1"/>
    <property type="molecule type" value="Genomic_DNA"/>
</dbReference>
<proteinExistence type="predicted"/>
<feature type="compositionally biased region" description="Basic and acidic residues" evidence="1">
    <location>
        <begin position="487"/>
        <end position="572"/>
    </location>
</feature>
<feature type="compositionally biased region" description="Basic and acidic residues" evidence="1">
    <location>
        <begin position="623"/>
        <end position="642"/>
    </location>
</feature>
<accession>A0AA40BRU5</accession>
<dbReference type="AlphaFoldDB" id="A0AA40BRU5"/>
<feature type="region of interest" description="Disordered" evidence="1">
    <location>
        <begin position="693"/>
        <end position="837"/>
    </location>
</feature>
<reference evidence="2" key="1">
    <citation type="submission" date="2023-06" db="EMBL/GenBank/DDBJ databases">
        <title>Genome-scale phylogeny and comparative genomics of the fungal order Sordariales.</title>
        <authorList>
            <consortium name="Lawrence Berkeley National Laboratory"/>
            <person name="Hensen N."/>
            <person name="Bonometti L."/>
            <person name="Westerberg I."/>
            <person name="Brannstrom I.O."/>
            <person name="Guillou S."/>
            <person name="Cros-Aarteil S."/>
            <person name="Calhoun S."/>
            <person name="Haridas S."/>
            <person name="Kuo A."/>
            <person name="Mondo S."/>
            <person name="Pangilinan J."/>
            <person name="Riley R."/>
            <person name="Labutti K."/>
            <person name="Andreopoulos B."/>
            <person name="Lipzen A."/>
            <person name="Chen C."/>
            <person name="Yanf M."/>
            <person name="Daum C."/>
            <person name="Ng V."/>
            <person name="Clum A."/>
            <person name="Steindorff A."/>
            <person name="Ohm R."/>
            <person name="Martin F."/>
            <person name="Silar P."/>
            <person name="Natvig D."/>
            <person name="Lalanne C."/>
            <person name="Gautier V."/>
            <person name="Ament-Velasquez S.L."/>
            <person name="Kruys A."/>
            <person name="Hutchinson M.I."/>
            <person name="Powell A.J."/>
            <person name="Barry K."/>
            <person name="Miller A.N."/>
            <person name="Grigoriev I.V."/>
            <person name="Debuchy R."/>
            <person name="Gladieux P."/>
            <person name="Thoren M.H."/>
            <person name="Johannesson H."/>
        </authorList>
    </citation>
    <scope>NUCLEOTIDE SEQUENCE</scope>
    <source>
        <strain evidence="2">CBS 540.89</strain>
    </source>
</reference>
<gene>
    <name evidence="2" type="ORF">B0T21DRAFT_139565</name>
</gene>
<feature type="region of interest" description="Disordered" evidence="1">
    <location>
        <begin position="487"/>
        <end position="677"/>
    </location>
</feature>
<feature type="compositionally biased region" description="Low complexity" evidence="1">
    <location>
        <begin position="98"/>
        <end position="124"/>
    </location>
</feature>
<evidence type="ECO:0000313" key="2">
    <source>
        <dbReference type="EMBL" id="KAK0739253.1"/>
    </source>
</evidence>
<feature type="compositionally biased region" description="Basic and acidic residues" evidence="1">
    <location>
        <begin position="282"/>
        <end position="291"/>
    </location>
</feature>
<name>A0AA40BRU5_9PEZI</name>
<comment type="caution">
    <text evidence="2">The sequence shown here is derived from an EMBL/GenBank/DDBJ whole genome shotgun (WGS) entry which is preliminary data.</text>
</comment>
<feature type="region of interest" description="Disordered" evidence="1">
    <location>
        <begin position="321"/>
        <end position="369"/>
    </location>
</feature>
<feature type="compositionally biased region" description="Polar residues" evidence="1">
    <location>
        <begin position="693"/>
        <end position="724"/>
    </location>
</feature>
<dbReference type="Proteomes" id="UP001172159">
    <property type="component" value="Unassembled WGS sequence"/>
</dbReference>
<dbReference type="PANTHER" id="PTHR28298:SF1">
    <property type="entry name" value="EISOSOME PROTEIN 1"/>
    <property type="match status" value="1"/>
</dbReference>
<evidence type="ECO:0008006" key="4">
    <source>
        <dbReference type="Google" id="ProtNLM"/>
    </source>
</evidence>
<dbReference type="GO" id="GO:0070941">
    <property type="term" value="P:eisosome assembly"/>
    <property type="evidence" value="ECO:0007669"/>
    <property type="project" value="TreeGrafter"/>
</dbReference>
<evidence type="ECO:0000256" key="1">
    <source>
        <dbReference type="SAM" id="MobiDB-lite"/>
    </source>
</evidence>
<organism evidence="2 3">
    <name type="scientific">Apiosordaria backusii</name>
    <dbReference type="NCBI Taxonomy" id="314023"/>
    <lineage>
        <taxon>Eukaryota</taxon>
        <taxon>Fungi</taxon>
        <taxon>Dikarya</taxon>
        <taxon>Ascomycota</taxon>
        <taxon>Pezizomycotina</taxon>
        <taxon>Sordariomycetes</taxon>
        <taxon>Sordariomycetidae</taxon>
        <taxon>Sordariales</taxon>
        <taxon>Lasiosphaeriaceae</taxon>
        <taxon>Apiosordaria</taxon>
    </lineage>
</organism>
<feature type="region of interest" description="Disordered" evidence="1">
    <location>
        <begin position="261"/>
        <end position="296"/>
    </location>
</feature>
<feature type="compositionally biased region" description="Basic and acidic residues" evidence="1">
    <location>
        <begin position="828"/>
        <end position="837"/>
    </location>
</feature>
<dbReference type="PANTHER" id="PTHR28298">
    <property type="entry name" value="EISOSOME PROTEIN 1"/>
    <property type="match status" value="1"/>
</dbReference>